<gene>
    <name evidence="1" type="ORF">YSA_08546</name>
</gene>
<reference evidence="1 2" key="1">
    <citation type="journal article" date="2012" name="J. Bacteriol.">
        <title>Complete Genome Sequence of the Naphthalene-Degrading Pseudomonas putida Strain ND6.</title>
        <authorList>
            <person name="Li S."/>
            <person name="Zhao H."/>
            <person name="Li Y."/>
            <person name="Niu S."/>
            <person name="Cai B."/>
        </authorList>
    </citation>
    <scope>NUCLEOTIDE SEQUENCE [LARGE SCALE GENOMIC DNA]</scope>
    <source>
        <strain evidence="1 2">ND6</strain>
    </source>
</reference>
<dbReference type="AlphaFoldDB" id="I3V0W5"/>
<accession>I3V0W5</accession>
<organism evidence="1 2">
    <name type="scientific">Pseudomonas putida ND6</name>
    <dbReference type="NCBI Taxonomy" id="231023"/>
    <lineage>
        <taxon>Bacteria</taxon>
        <taxon>Pseudomonadati</taxon>
        <taxon>Pseudomonadota</taxon>
        <taxon>Gammaproteobacteria</taxon>
        <taxon>Pseudomonadales</taxon>
        <taxon>Pseudomonadaceae</taxon>
        <taxon>Pseudomonas</taxon>
    </lineage>
</organism>
<protein>
    <submittedName>
        <fullName evidence="1">Uncharacterized protein</fullName>
    </submittedName>
</protein>
<dbReference type="KEGG" id="ppi:YSA_08546"/>
<evidence type="ECO:0000313" key="2">
    <source>
        <dbReference type="Proteomes" id="UP000005268"/>
    </source>
</evidence>
<proteinExistence type="predicted"/>
<sequence>MKLNVNGNAYQKQTSTQVRGKGLPFIRISDHDRLSSSARSGIQSLLSPLLQR</sequence>
<dbReference type="EMBL" id="CP003588">
    <property type="protein sequence ID" value="AFK71386.1"/>
    <property type="molecule type" value="Genomic_DNA"/>
</dbReference>
<dbReference type="HOGENOM" id="CLU_3083783_0_0_6"/>
<evidence type="ECO:0000313" key="1">
    <source>
        <dbReference type="EMBL" id="AFK71386.1"/>
    </source>
</evidence>
<name>I3V0W5_PSEPU</name>
<dbReference type="Proteomes" id="UP000005268">
    <property type="component" value="Chromosome"/>
</dbReference>